<dbReference type="Pfam" id="PF19830">
    <property type="entry name" value="DUF6311"/>
    <property type="match status" value="1"/>
</dbReference>
<organism evidence="3 4">
    <name type="scientific">Taibaiella chishuiensis</name>
    <dbReference type="NCBI Taxonomy" id="1434707"/>
    <lineage>
        <taxon>Bacteria</taxon>
        <taxon>Pseudomonadati</taxon>
        <taxon>Bacteroidota</taxon>
        <taxon>Chitinophagia</taxon>
        <taxon>Chitinophagales</taxon>
        <taxon>Chitinophagaceae</taxon>
        <taxon>Taibaiella</taxon>
    </lineage>
</organism>
<feature type="transmembrane region" description="Helical" evidence="1">
    <location>
        <begin position="244"/>
        <end position="264"/>
    </location>
</feature>
<feature type="transmembrane region" description="Helical" evidence="1">
    <location>
        <begin position="358"/>
        <end position="381"/>
    </location>
</feature>
<dbReference type="AlphaFoldDB" id="A0A2P8D5Y1"/>
<feature type="transmembrane region" description="Helical" evidence="1">
    <location>
        <begin position="166"/>
        <end position="185"/>
    </location>
</feature>
<feature type="domain" description="DUF6311" evidence="2">
    <location>
        <begin position="24"/>
        <end position="373"/>
    </location>
</feature>
<dbReference type="InterPro" id="IPR046278">
    <property type="entry name" value="DUF6311"/>
</dbReference>
<name>A0A2P8D5Y1_9BACT</name>
<feature type="transmembrane region" description="Helical" evidence="1">
    <location>
        <begin position="17"/>
        <end position="34"/>
    </location>
</feature>
<evidence type="ECO:0000313" key="3">
    <source>
        <dbReference type="EMBL" id="PSK92612.1"/>
    </source>
</evidence>
<gene>
    <name evidence="3" type="ORF">B0I18_103189</name>
</gene>
<evidence type="ECO:0000259" key="2">
    <source>
        <dbReference type="Pfam" id="PF19830"/>
    </source>
</evidence>
<keyword evidence="4" id="KW-1185">Reference proteome</keyword>
<dbReference type="EMBL" id="PYGD01000003">
    <property type="protein sequence ID" value="PSK92612.1"/>
    <property type="molecule type" value="Genomic_DNA"/>
</dbReference>
<accession>A0A2P8D5Y1</accession>
<feature type="transmembrane region" description="Helical" evidence="1">
    <location>
        <begin position="401"/>
        <end position="419"/>
    </location>
</feature>
<sequence>MQQRLASLTRLLQQRRYAWLSLVLIHLVLIAFSFHRHFTHPKETQFTAWGDGLKNYFTMVSYVKEPIGKDGFFKYEGFGYPYGDYVYSTDNTPLFSIPFRWFCHYIWDISDYTIPCFNYFIIGNILVTGLLVFFVFRRLLGNVALAWLLALFLPWINFQVTRIFNSHFNLSLTSFSLFAIALFLLWHRYNDKLRNQALLVCAMVLFSFCCFLAHGYYVAIIPVFLSCMLFVYGLYRLRSRKGIASVIASGLVVGLTVVLVFGVMHLTDGYFDIRQDFAMGYDWMEQKTNFSMLFTHYTFHHVYFPLWIEKWPDAVELMVYLGNIGLYAVAVLLIISLFSRRFRLTLFNIQKDFFRSPLYAGIFLAGLVMLSMSFGENYYPMMEKLHLSLPFRTEGIGYKEVVLLLIGAAGILVTLVFFIKSRQKLVFSPLQPVGKRTAMLRAVLFYAATAVLLYIAFGHYHIDYFINRTNPLYLLHRFTRKVEQFRSMARFAWPFYWTFYIWIMYTVAALYRLTNRQGRQLILVLVLVLGGEETINFMHRFREGANYPSPLAASAYPQLKQLKLNFNDYQAILPIPYYLVGSEDYDHTIDDLGDMSSFSYQLSLYSKLPLMSCKLSRTPPRFSKDLLDLVSKDTAPEELKKRLNGKPILLAIDRSFIHDSTLSSIPNKEFHAEAYAAYWAANAIAERNHLQPVDSLGHIYFYAWHPR</sequence>
<evidence type="ECO:0000313" key="4">
    <source>
        <dbReference type="Proteomes" id="UP000240572"/>
    </source>
</evidence>
<keyword evidence="1" id="KW-0472">Membrane</keyword>
<dbReference type="Proteomes" id="UP000240572">
    <property type="component" value="Unassembled WGS sequence"/>
</dbReference>
<feature type="transmembrane region" description="Helical" evidence="1">
    <location>
        <begin position="117"/>
        <end position="136"/>
    </location>
</feature>
<feature type="transmembrane region" description="Helical" evidence="1">
    <location>
        <begin position="220"/>
        <end position="237"/>
    </location>
</feature>
<comment type="caution">
    <text evidence="3">The sequence shown here is derived from an EMBL/GenBank/DDBJ whole genome shotgun (WGS) entry which is preliminary data.</text>
</comment>
<feature type="transmembrane region" description="Helical" evidence="1">
    <location>
        <begin position="197"/>
        <end position="214"/>
    </location>
</feature>
<feature type="transmembrane region" description="Helical" evidence="1">
    <location>
        <begin position="143"/>
        <end position="160"/>
    </location>
</feature>
<dbReference type="OrthoDB" id="611406at2"/>
<reference evidence="3 4" key="1">
    <citation type="submission" date="2018-03" db="EMBL/GenBank/DDBJ databases">
        <title>Genomic Encyclopedia of Type Strains, Phase III (KMG-III): the genomes of soil and plant-associated and newly described type strains.</title>
        <authorList>
            <person name="Whitman W."/>
        </authorList>
    </citation>
    <scope>NUCLEOTIDE SEQUENCE [LARGE SCALE GENOMIC DNA]</scope>
    <source>
        <strain evidence="3 4">CGMCC 1.12700</strain>
    </source>
</reference>
<protein>
    <recommendedName>
        <fullName evidence="2">DUF6311 domain-containing protein</fullName>
    </recommendedName>
</protein>
<keyword evidence="1" id="KW-0812">Transmembrane</keyword>
<feature type="transmembrane region" description="Helical" evidence="1">
    <location>
        <begin position="317"/>
        <end position="338"/>
    </location>
</feature>
<dbReference type="RefSeq" id="WP_106522797.1">
    <property type="nucleotide sequence ID" value="NZ_PYGD01000003.1"/>
</dbReference>
<evidence type="ECO:0000256" key="1">
    <source>
        <dbReference type="SAM" id="Phobius"/>
    </source>
</evidence>
<feature type="transmembrane region" description="Helical" evidence="1">
    <location>
        <begin position="495"/>
        <end position="513"/>
    </location>
</feature>
<keyword evidence="1" id="KW-1133">Transmembrane helix</keyword>
<feature type="transmembrane region" description="Helical" evidence="1">
    <location>
        <begin position="440"/>
        <end position="462"/>
    </location>
</feature>
<proteinExistence type="predicted"/>